<evidence type="ECO:0000313" key="4">
    <source>
        <dbReference type="Proteomes" id="UP000008631"/>
    </source>
</evidence>
<dbReference type="SMART" id="SM00776">
    <property type="entry name" value="NPCBM"/>
    <property type="match status" value="1"/>
</dbReference>
<dbReference type="AlphaFoldDB" id="E8QXQ7"/>
<dbReference type="Gene3D" id="2.60.120.1060">
    <property type="entry name" value="NPCBM/NEW2 domain"/>
    <property type="match status" value="1"/>
</dbReference>
<dbReference type="Pfam" id="PF08305">
    <property type="entry name" value="NPCBM"/>
    <property type="match status" value="1"/>
</dbReference>
<dbReference type="SUPFAM" id="SSF49785">
    <property type="entry name" value="Galactose-binding domain-like"/>
    <property type="match status" value="1"/>
</dbReference>
<dbReference type="InParanoid" id="E8QXQ7"/>
<proteinExistence type="predicted"/>
<dbReference type="HOGENOM" id="CLU_554092_0_0_0"/>
<dbReference type="OrthoDB" id="272011at2"/>
<organism evidence="3 4">
    <name type="scientific">Isosphaera pallida (strain ATCC 43644 / DSM 9630 / IS1B)</name>
    <dbReference type="NCBI Taxonomy" id="575540"/>
    <lineage>
        <taxon>Bacteria</taxon>
        <taxon>Pseudomonadati</taxon>
        <taxon>Planctomycetota</taxon>
        <taxon>Planctomycetia</taxon>
        <taxon>Isosphaerales</taxon>
        <taxon>Isosphaeraceae</taxon>
        <taxon>Isosphaera</taxon>
    </lineage>
</organism>
<reference key="1">
    <citation type="submission" date="2010-11" db="EMBL/GenBank/DDBJ databases">
        <title>The complete sequence of chromosome of Isophaera pallida ATCC 43644.</title>
        <authorList>
            <consortium name="US DOE Joint Genome Institute (JGI-PGF)"/>
            <person name="Lucas S."/>
            <person name="Copeland A."/>
            <person name="Lapidus A."/>
            <person name="Bruce D."/>
            <person name="Goodwin L."/>
            <person name="Pitluck S."/>
            <person name="Kyrpides N."/>
            <person name="Mavromatis K."/>
            <person name="Pagani I."/>
            <person name="Ivanova N."/>
            <person name="Saunders E."/>
            <person name="Brettin T."/>
            <person name="Detter J.C."/>
            <person name="Han C."/>
            <person name="Tapia R."/>
            <person name="Land M."/>
            <person name="Hauser L."/>
            <person name="Markowitz V."/>
            <person name="Cheng J.-F."/>
            <person name="Hugenholtz P."/>
            <person name="Woyke T."/>
            <person name="Wu D."/>
            <person name="Eisen J.A."/>
        </authorList>
    </citation>
    <scope>NUCLEOTIDE SEQUENCE</scope>
    <source>
        <strain>ATCC 43644</strain>
    </source>
</reference>
<gene>
    <name evidence="3" type="ordered locus">Isop_3537</name>
</gene>
<dbReference type="GO" id="GO:0016787">
    <property type="term" value="F:hydrolase activity"/>
    <property type="evidence" value="ECO:0007669"/>
    <property type="project" value="UniProtKB-KW"/>
</dbReference>
<dbReference type="KEGG" id="ipa:Isop_3537"/>
<evidence type="ECO:0000259" key="2">
    <source>
        <dbReference type="SMART" id="SM00776"/>
    </source>
</evidence>
<reference evidence="3 4" key="2">
    <citation type="journal article" date="2011" name="Stand. Genomic Sci.">
        <title>Complete genome sequence of Isosphaera pallida type strain (IS1B).</title>
        <authorList>
            <consortium name="US DOE Joint Genome Institute (JGI-PGF)"/>
            <person name="Goker M."/>
            <person name="Cleland D."/>
            <person name="Saunders E."/>
            <person name="Lapidus A."/>
            <person name="Nolan M."/>
            <person name="Lucas S."/>
            <person name="Hammon N."/>
            <person name="Deshpande S."/>
            <person name="Cheng J.F."/>
            <person name="Tapia R."/>
            <person name="Han C."/>
            <person name="Goodwin L."/>
            <person name="Pitluck S."/>
            <person name="Liolios K."/>
            <person name="Pagani I."/>
            <person name="Ivanova N."/>
            <person name="Mavromatis K."/>
            <person name="Pati A."/>
            <person name="Chen A."/>
            <person name="Palaniappan K."/>
            <person name="Land M."/>
            <person name="Hauser L."/>
            <person name="Chang Y.J."/>
            <person name="Jeffries C.D."/>
            <person name="Detter J.C."/>
            <person name="Beck B."/>
            <person name="Woyke T."/>
            <person name="Bristow J."/>
            <person name="Eisen J.A."/>
            <person name="Markowitz V."/>
            <person name="Hugenholtz P."/>
            <person name="Kyrpides N.C."/>
            <person name="Klenk H.P."/>
        </authorList>
    </citation>
    <scope>NUCLEOTIDE SEQUENCE [LARGE SCALE GENOMIC DNA]</scope>
    <source>
        <strain evidence="4">ATCC 43644 / DSM 9630 / IS1B</strain>
    </source>
</reference>
<sequence length="492" mass="52690">MNLHFWTRLVVVALVGLGTGRGWLGLGSPAEAQQADPIFNVTFIDGTVRVGRLEGLVAPSDPAAKAMTEPTLLLLLDEPPPESPPHPETSPNTPPLDQPQPQPVQVAAVADDKALGSRIALPLAQVVRITRTAPREPGQGPRPMIPPFATNLAVFPDGERLAIVGVGGDDTNLILQTRLLGPLNTPLLAPLGLLLQPPTTVAETLAQLDLLASMEPGGDSVWFTNGDRQTGGVLGLDGPNRALRFQLNNAAQPAQLDLTGIRAIGFDPALVDYPLPPPPAMVLTLTLVDGSRIGVVDSKIVRGRILARTRFGASINVPLADVVRIEPRTDRLQWLTARTPLAVQFADYFGDSATDPASVVFLNRNAAGGPLILDGQAYDHGLGMRSRTIAVYRVEPDDQAFHAEIGIDDSGGVPENPVTHGHVRFRVLVDRTEVFQRDLALRDPPQPVRVDLAGKRLLVLIADFGDRGDVNDLANWIDARIIRATPNPQETP</sequence>
<dbReference type="STRING" id="575540.Isop_3537"/>
<dbReference type="eggNOG" id="COG1501">
    <property type="taxonomic scope" value="Bacteria"/>
</dbReference>
<dbReference type="RefSeq" id="WP_013566382.1">
    <property type="nucleotide sequence ID" value="NC_014962.1"/>
</dbReference>
<dbReference type="InterPro" id="IPR008979">
    <property type="entry name" value="Galactose-bd-like_sf"/>
</dbReference>
<keyword evidence="3" id="KW-0378">Hydrolase</keyword>
<protein>
    <submittedName>
        <fullName evidence="3">Glycosyl hydrolase family 98 putative carbohydrate binding module</fullName>
    </submittedName>
</protein>
<dbReference type="InterPro" id="IPR013222">
    <property type="entry name" value="Glyco_hyd_98_carb-bd"/>
</dbReference>
<dbReference type="EMBL" id="CP002353">
    <property type="protein sequence ID" value="ADV64094.1"/>
    <property type="molecule type" value="Genomic_DNA"/>
</dbReference>
<name>E8QXQ7_ISOPI</name>
<feature type="compositionally biased region" description="Pro residues" evidence="1">
    <location>
        <begin position="81"/>
        <end position="102"/>
    </location>
</feature>
<feature type="domain" description="Glycosyl hydrolase family 98 putative carbohydrate-binding module" evidence="2">
    <location>
        <begin position="343"/>
        <end position="483"/>
    </location>
</feature>
<accession>E8QXQ7</accession>
<evidence type="ECO:0000313" key="3">
    <source>
        <dbReference type="EMBL" id="ADV64094.1"/>
    </source>
</evidence>
<evidence type="ECO:0000256" key="1">
    <source>
        <dbReference type="SAM" id="MobiDB-lite"/>
    </source>
</evidence>
<dbReference type="InterPro" id="IPR038637">
    <property type="entry name" value="NPCBM_sf"/>
</dbReference>
<keyword evidence="4" id="KW-1185">Reference proteome</keyword>
<feature type="region of interest" description="Disordered" evidence="1">
    <location>
        <begin position="75"/>
        <end position="105"/>
    </location>
</feature>
<dbReference type="Proteomes" id="UP000008631">
    <property type="component" value="Chromosome"/>
</dbReference>